<dbReference type="InterPro" id="IPR015939">
    <property type="entry name" value="Fum_Rdtase/Succ_DH_flav-like_C"/>
</dbReference>
<evidence type="ECO:0000256" key="10">
    <source>
        <dbReference type="ARBA" id="ARBA00029426"/>
    </source>
</evidence>
<dbReference type="GO" id="GO:0034628">
    <property type="term" value="P:'de novo' NAD+ biosynthetic process from L-aspartate"/>
    <property type="evidence" value="ECO:0007669"/>
    <property type="project" value="TreeGrafter"/>
</dbReference>
<dbReference type="NCBIfam" id="TIGR00551">
    <property type="entry name" value="nadB"/>
    <property type="match status" value="1"/>
</dbReference>
<dbReference type="FunFam" id="3.90.700.10:FF:000002">
    <property type="entry name" value="L-aspartate oxidase"/>
    <property type="match status" value="1"/>
</dbReference>
<dbReference type="Pfam" id="PF02910">
    <property type="entry name" value="Succ_DH_flav_C"/>
    <property type="match status" value="1"/>
</dbReference>
<dbReference type="UniPathway" id="UPA00253">
    <property type="reaction ID" value="UER00326"/>
</dbReference>
<dbReference type="InterPro" id="IPR003953">
    <property type="entry name" value="FAD-dep_OxRdtase_2_FAD-bd"/>
</dbReference>
<dbReference type="EMBL" id="CADCUE010000049">
    <property type="protein sequence ID" value="CAA9318621.1"/>
    <property type="molecule type" value="Genomic_DNA"/>
</dbReference>
<evidence type="ECO:0000256" key="8">
    <source>
        <dbReference type="ARBA" id="ARBA00022827"/>
    </source>
</evidence>
<proteinExistence type="inferred from homology"/>
<dbReference type="SUPFAM" id="SSF51905">
    <property type="entry name" value="FAD/NAD(P)-binding domain"/>
    <property type="match status" value="1"/>
</dbReference>
<evidence type="ECO:0000256" key="12">
    <source>
        <dbReference type="NCBIfam" id="TIGR00551"/>
    </source>
</evidence>
<evidence type="ECO:0000256" key="9">
    <source>
        <dbReference type="ARBA" id="ARBA00023002"/>
    </source>
</evidence>
<evidence type="ECO:0000256" key="1">
    <source>
        <dbReference type="ARBA" id="ARBA00001974"/>
    </source>
</evidence>
<keyword evidence="9 13" id="KW-0560">Oxidoreductase</keyword>
<evidence type="ECO:0000256" key="2">
    <source>
        <dbReference type="ARBA" id="ARBA00004950"/>
    </source>
</evidence>
<dbReference type="Pfam" id="PF00890">
    <property type="entry name" value="FAD_binding_2"/>
    <property type="match status" value="1"/>
</dbReference>
<evidence type="ECO:0000256" key="13">
    <source>
        <dbReference type="RuleBase" id="RU362049"/>
    </source>
</evidence>
<dbReference type="GO" id="GO:0008734">
    <property type="term" value="F:L-aspartate oxidase activity"/>
    <property type="evidence" value="ECO:0007669"/>
    <property type="project" value="UniProtKB-UniRule"/>
</dbReference>
<comment type="catalytic activity">
    <reaction evidence="11">
        <text>L-aspartate + O2 = iminosuccinate + H2O2</text>
        <dbReference type="Rhea" id="RHEA:25876"/>
        <dbReference type="ChEBI" id="CHEBI:15379"/>
        <dbReference type="ChEBI" id="CHEBI:16240"/>
        <dbReference type="ChEBI" id="CHEBI:29991"/>
        <dbReference type="ChEBI" id="CHEBI:77875"/>
        <dbReference type="EC" id="1.4.3.16"/>
    </reaction>
    <physiologicalReaction direction="left-to-right" evidence="11">
        <dbReference type="Rhea" id="RHEA:25877"/>
    </physiologicalReaction>
</comment>
<evidence type="ECO:0000259" key="14">
    <source>
        <dbReference type="Pfam" id="PF00890"/>
    </source>
</evidence>
<name>A0A6J4L3W1_9ACTN</name>
<keyword evidence="8 13" id="KW-0274">FAD</keyword>
<feature type="domain" description="FAD-dependent oxidoreductase 2 FAD-binding" evidence="14">
    <location>
        <begin position="19"/>
        <end position="403"/>
    </location>
</feature>
<dbReference type="PANTHER" id="PTHR42716:SF2">
    <property type="entry name" value="L-ASPARTATE OXIDASE, CHLOROPLASTIC"/>
    <property type="match status" value="1"/>
</dbReference>
<evidence type="ECO:0000256" key="5">
    <source>
        <dbReference type="ARBA" id="ARBA00021901"/>
    </source>
</evidence>
<comment type="subcellular location">
    <subcellularLocation>
        <location evidence="13">Cytoplasm</location>
    </subcellularLocation>
</comment>
<keyword evidence="7 13" id="KW-0662">Pyridine nucleotide biosynthesis</keyword>
<sequence>MIPARRLLAPDPGWTTTADVVVVGSGVAGLTVALHAAAAVGAGGSVLLVTKVLVDDGSTRWAQGGVAAALSPQDSPEDHLQDTLVAGVGLCDVDAVRVLCTEGPGRLRELVELGAAFDRDASGELSLTREGGHHRDRIVHAGGDATGAEVQRALVAAVKASPTIRLVEHALVLDLLRTAEGHAAGLTLHVLGEGTQDGVGAVHARAVVLATGGMGQVFSSTTNPSVSTGDGVALALRAGAAVADLEFVQFHPTALHLGAGSTGQQPLVSEAMRGEGAFLVDLDGKRVISADDHPLADLAPRDVVAKAIHRRMRERGDDHVLLDARHLGESVLLRRFPTIVARCREAGTDPVTEPIPVSPAAHYASGGVRTDLDGRTDVPGLYACGEVACTGVHGANRLASNSLLEGLVFAGRIGADLARSLPVQGTPEPLTGEAVLLDPSVRAELGAAMTAGAGVLRSATSLGAAARTLEELATRRCAEPSPAAWEATDLHTVASALVAAAARREETRGAHWREDHPDAEPAWRGHLVTTLSGTVYEPLEAP</sequence>
<evidence type="ECO:0000256" key="3">
    <source>
        <dbReference type="ARBA" id="ARBA00008562"/>
    </source>
</evidence>
<dbReference type="SUPFAM" id="SSF46977">
    <property type="entry name" value="Succinate dehydrogenase/fumarate reductase flavoprotein C-terminal domain"/>
    <property type="match status" value="1"/>
</dbReference>
<protein>
    <recommendedName>
        <fullName evidence="5 12">L-aspartate oxidase</fullName>
        <ecNumber evidence="4 12">1.4.3.16</ecNumber>
    </recommendedName>
</protein>
<dbReference type="PRINTS" id="PR00368">
    <property type="entry name" value="FADPNR"/>
</dbReference>
<dbReference type="PANTHER" id="PTHR42716">
    <property type="entry name" value="L-ASPARTATE OXIDASE"/>
    <property type="match status" value="1"/>
</dbReference>
<dbReference type="InterPro" id="IPR027477">
    <property type="entry name" value="Succ_DH/fumarate_Rdtase_cat_sf"/>
</dbReference>
<dbReference type="Gene3D" id="3.90.700.10">
    <property type="entry name" value="Succinate dehydrogenase/fumarate reductase flavoprotein, catalytic domain"/>
    <property type="match status" value="1"/>
</dbReference>
<evidence type="ECO:0000256" key="7">
    <source>
        <dbReference type="ARBA" id="ARBA00022642"/>
    </source>
</evidence>
<dbReference type="InterPro" id="IPR005288">
    <property type="entry name" value="NadB"/>
</dbReference>
<dbReference type="Gene3D" id="1.20.58.100">
    <property type="entry name" value="Fumarate reductase/succinate dehydrogenase flavoprotein-like, C-terminal domain"/>
    <property type="match status" value="1"/>
</dbReference>
<evidence type="ECO:0000313" key="16">
    <source>
        <dbReference type="EMBL" id="CAA9318621.1"/>
    </source>
</evidence>
<dbReference type="GO" id="GO:0033765">
    <property type="term" value="F:steroid dehydrogenase activity, acting on the CH-CH group of donors"/>
    <property type="evidence" value="ECO:0007669"/>
    <property type="project" value="UniProtKB-ARBA"/>
</dbReference>
<dbReference type="InterPro" id="IPR037099">
    <property type="entry name" value="Fum_R/Succ_DH_flav-like_C_sf"/>
</dbReference>
<evidence type="ECO:0000256" key="11">
    <source>
        <dbReference type="ARBA" id="ARBA00048305"/>
    </source>
</evidence>
<reference evidence="16" key="1">
    <citation type="submission" date="2020-02" db="EMBL/GenBank/DDBJ databases">
        <authorList>
            <person name="Meier V. D."/>
        </authorList>
    </citation>
    <scope>NUCLEOTIDE SEQUENCE</scope>
    <source>
        <strain evidence="16">AVDCRST_MAG16</strain>
    </source>
</reference>
<dbReference type="GO" id="GO:0005737">
    <property type="term" value="C:cytoplasm"/>
    <property type="evidence" value="ECO:0007669"/>
    <property type="project" value="UniProtKB-SubCell"/>
</dbReference>
<dbReference type="NCBIfam" id="NF005867">
    <property type="entry name" value="PRK07804.1"/>
    <property type="match status" value="1"/>
</dbReference>
<dbReference type="InterPro" id="IPR036188">
    <property type="entry name" value="FAD/NAD-bd_sf"/>
</dbReference>
<evidence type="ECO:0000256" key="6">
    <source>
        <dbReference type="ARBA" id="ARBA00022630"/>
    </source>
</evidence>
<organism evidence="16">
    <name type="scientific">uncultured Frankineae bacterium</name>
    <dbReference type="NCBI Taxonomy" id="437475"/>
    <lineage>
        <taxon>Bacteria</taxon>
        <taxon>Bacillati</taxon>
        <taxon>Actinomycetota</taxon>
        <taxon>Actinomycetes</taxon>
        <taxon>Frankiales</taxon>
        <taxon>environmental samples</taxon>
    </lineage>
</organism>
<gene>
    <name evidence="16" type="ORF">AVDCRST_MAG16-640</name>
</gene>
<evidence type="ECO:0000256" key="4">
    <source>
        <dbReference type="ARBA" id="ARBA00012173"/>
    </source>
</evidence>
<evidence type="ECO:0000259" key="15">
    <source>
        <dbReference type="Pfam" id="PF02910"/>
    </source>
</evidence>
<feature type="domain" description="Fumarate reductase/succinate dehydrogenase flavoprotein-like C-terminal" evidence="15">
    <location>
        <begin position="442"/>
        <end position="529"/>
    </location>
</feature>
<keyword evidence="6 13" id="KW-0285">Flavoprotein</keyword>
<comment type="pathway">
    <text evidence="2 13">Cofactor biosynthesis; NAD(+) biosynthesis; iminoaspartate from L-aspartate (oxidase route): step 1/1.</text>
</comment>
<dbReference type="SUPFAM" id="SSF56425">
    <property type="entry name" value="Succinate dehydrogenase/fumarate reductase flavoprotein, catalytic domain"/>
    <property type="match status" value="1"/>
</dbReference>
<dbReference type="AlphaFoldDB" id="A0A6J4L3W1"/>
<comment type="function">
    <text evidence="10">Catalyzes the oxidation of L-aspartate to iminoaspartate, the first step in the de novo biosynthesis of NAD(+).</text>
</comment>
<dbReference type="EC" id="1.4.3.16" evidence="4 12"/>
<dbReference type="Gene3D" id="3.50.50.60">
    <property type="entry name" value="FAD/NAD(P)-binding domain"/>
    <property type="match status" value="1"/>
</dbReference>
<comment type="cofactor">
    <cofactor evidence="1 13">
        <name>FAD</name>
        <dbReference type="ChEBI" id="CHEBI:57692"/>
    </cofactor>
</comment>
<accession>A0A6J4L3W1</accession>
<comment type="similarity">
    <text evidence="3 13">Belongs to the FAD-dependent oxidoreductase 2 family. NadB subfamily.</text>
</comment>